<evidence type="ECO:0000256" key="5">
    <source>
        <dbReference type="ARBA" id="ARBA00022801"/>
    </source>
</evidence>
<feature type="region of interest" description="Disordered" evidence="6">
    <location>
        <begin position="171"/>
        <end position="191"/>
    </location>
</feature>
<keyword evidence="9" id="KW-1185">Reference proteome</keyword>
<organism evidence="8 9">
    <name type="scientific">Sphagnum troendelagicum</name>
    <dbReference type="NCBI Taxonomy" id="128251"/>
    <lineage>
        <taxon>Eukaryota</taxon>
        <taxon>Viridiplantae</taxon>
        <taxon>Streptophyta</taxon>
        <taxon>Embryophyta</taxon>
        <taxon>Bryophyta</taxon>
        <taxon>Sphagnophytina</taxon>
        <taxon>Sphagnopsida</taxon>
        <taxon>Sphagnales</taxon>
        <taxon>Sphagnaceae</taxon>
        <taxon>Sphagnum</taxon>
    </lineage>
</organism>
<reference evidence="8" key="1">
    <citation type="submission" date="2024-02" db="EMBL/GenBank/DDBJ databases">
        <authorList>
            <consortium name="ELIXIR-Norway"/>
            <consortium name="Elixir Norway"/>
        </authorList>
    </citation>
    <scope>NUCLEOTIDE SEQUENCE</scope>
</reference>
<dbReference type="Proteomes" id="UP001497512">
    <property type="component" value="Chromosome 3"/>
</dbReference>
<protein>
    <recommendedName>
        <fullName evidence="3">signal peptidase I</fullName>
        <ecNumber evidence="3">3.4.21.89</ecNumber>
    </recommendedName>
</protein>
<dbReference type="InterPro" id="IPR000223">
    <property type="entry name" value="Pept_S26A_signal_pept_1"/>
</dbReference>
<evidence type="ECO:0000259" key="7">
    <source>
        <dbReference type="Pfam" id="PF10502"/>
    </source>
</evidence>
<evidence type="ECO:0000313" key="9">
    <source>
        <dbReference type="Proteomes" id="UP001497512"/>
    </source>
</evidence>
<proteinExistence type="inferred from homology"/>
<evidence type="ECO:0000256" key="6">
    <source>
        <dbReference type="SAM" id="MobiDB-lite"/>
    </source>
</evidence>
<evidence type="ECO:0000256" key="4">
    <source>
        <dbReference type="ARBA" id="ARBA00022670"/>
    </source>
</evidence>
<dbReference type="NCBIfam" id="TIGR02227">
    <property type="entry name" value="sigpep_I_bact"/>
    <property type="match status" value="1"/>
</dbReference>
<dbReference type="EC" id="3.4.21.89" evidence="3"/>
<evidence type="ECO:0000256" key="2">
    <source>
        <dbReference type="ARBA" id="ARBA00009370"/>
    </source>
</evidence>
<dbReference type="InterPro" id="IPR019533">
    <property type="entry name" value="Peptidase_S26"/>
</dbReference>
<evidence type="ECO:0000256" key="1">
    <source>
        <dbReference type="ARBA" id="ARBA00000677"/>
    </source>
</evidence>
<dbReference type="InterPro" id="IPR019756">
    <property type="entry name" value="Pept_S26A_signal_pept_1_Ser-AS"/>
</dbReference>
<dbReference type="Gene3D" id="2.10.109.10">
    <property type="entry name" value="Umud Fragment, subunit A"/>
    <property type="match status" value="1"/>
</dbReference>
<name>A0ABP0UHM5_9BRYO</name>
<comment type="similarity">
    <text evidence="2">Belongs to the peptidase S26 family.</text>
</comment>
<keyword evidence="4" id="KW-0645">Protease</keyword>
<dbReference type="SUPFAM" id="SSF51306">
    <property type="entry name" value="LexA/Signal peptidase"/>
    <property type="match status" value="1"/>
</dbReference>
<gene>
    <name evidence="8" type="ORF">CSSPTR1EN2_LOCUS15891</name>
</gene>
<dbReference type="InterPro" id="IPR019758">
    <property type="entry name" value="Pept_S26A_signal_pept_1_CS"/>
</dbReference>
<dbReference type="CDD" id="cd06530">
    <property type="entry name" value="S26_SPase_I"/>
    <property type="match status" value="1"/>
</dbReference>
<dbReference type="PROSITE" id="PS00761">
    <property type="entry name" value="SPASE_I_3"/>
    <property type="match status" value="1"/>
</dbReference>
<dbReference type="PANTHER" id="PTHR43390">
    <property type="entry name" value="SIGNAL PEPTIDASE I"/>
    <property type="match status" value="1"/>
</dbReference>
<dbReference type="EMBL" id="OZ019895">
    <property type="protein sequence ID" value="CAK9221308.1"/>
    <property type="molecule type" value="Genomic_DNA"/>
</dbReference>
<dbReference type="Pfam" id="PF10502">
    <property type="entry name" value="Peptidase_S26"/>
    <property type="match status" value="1"/>
</dbReference>
<comment type="catalytic activity">
    <reaction evidence="1">
        <text>Cleavage of hydrophobic, N-terminal signal or leader sequences from secreted and periplasmic proteins.</text>
        <dbReference type="EC" id="3.4.21.89"/>
    </reaction>
</comment>
<dbReference type="InterPro" id="IPR036286">
    <property type="entry name" value="LexA/Signal_pep-like_sf"/>
</dbReference>
<sequence length="408" mass="44873">MMGAQGVDSGGLMRMFRFSSCSAAAAGGVEMEFRRPTPTVNSSRSKCPSMKDYCPWGEILREKFCEAAPPVRREVVGDAGGRFRAVINTPQLSPLSYCRESVQNKKALLCRGGICVSEIAAKSSQTLIESVKSLPRPDLVPGTWLLKTRRLAYGHALDGAADQGSILALKEKSNNGDNKNSTDNRLDPSCNGVDFTQEAKSPLWPLRHLTSEDGKAMVASFAVSMLFSGIGAEPRSILSLSMYPTFQVGDRIIAEKVSYVFRKPSVNEIVIFKPPQILQKVGYNPEEVFIKRIVAKAGDLVQVQNGNLVVNGRTRSEDFVVEPAAYDMKLTRVPQGHVFVMGDNRNNSFDSHVWGPLPTKNIFGRSIVRYWPPARLGTTVFGAEQLLETALPQLGMMTHRNHQVIHAM</sequence>
<evidence type="ECO:0000313" key="8">
    <source>
        <dbReference type="EMBL" id="CAK9221308.1"/>
    </source>
</evidence>
<dbReference type="PROSITE" id="PS00501">
    <property type="entry name" value="SPASE_I_1"/>
    <property type="match status" value="1"/>
</dbReference>
<dbReference type="PRINTS" id="PR00727">
    <property type="entry name" value="LEADERPTASE"/>
</dbReference>
<evidence type="ECO:0000256" key="3">
    <source>
        <dbReference type="ARBA" id="ARBA00013208"/>
    </source>
</evidence>
<dbReference type="PANTHER" id="PTHR43390:SF1">
    <property type="entry name" value="CHLOROPLAST PROCESSING PEPTIDASE"/>
    <property type="match status" value="1"/>
</dbReference>
<feature type="compositionally biased region" description="Basic and acidic residues" evidence="6">
    <location>
        <begin position="171"/>
        <end position="186"/>
    </location>
</feature>
<keyword evidence="5" id="KW-0378">Hydrolase</keyword>
<accession>A0ABP0UHM5</accession>
<feature type="domain" description="Peptidase S26" evidence="7">
    <location>
        <begin position="215"/>
        <end position="371"/>
    </location>
</feature>